<dbReference type="AlphaFoldDB" id="A0A0L8GRV8"/>
<reference evidence="1" key="1">
    <citation type="submission" date="2015-07" db="EMBL/GenBank/DDBJ databases">
        <title>MeaNS - Measles Nucleotide Surveillance Program.</title>
        <authorList>
            <person name="Tran T."/>
            <person name="Druce J."/>
        </authorList>
    </citation>
    <scope>NUCLEOTIDE SEQUENCE</scope>
    <source>
        <strain evidence="1">UCB-OBI-ISO-001</strain>
        <tissue evidence="1">Gonad</tissue>
    </source>
</reference>
<organism evidence="1">
    <name type="scientific">Octopus bimaculoides</name>
    <name type="common">California two-spotted octopus</name>
    <dbReference type="NCBI Taxonomy" id="37653"/>
    <lineage>
        <taxon>Eukaryota</taxon>
        <taxon>Metazoa</taxon>
        <taxon>Spiralia</taxon>
        <taxon>Lophotrochozoa</taxon>
        <taxon>Mollusca</taxon>
        <taxon>Cephalopoda</taxon>
        <taxon>Coleoidea</taxon>
        <taxon>Octopodiformes</taxon>
        <taxon>Octopoda</taxon>
        <taxon>Incirrata</taxon>
        <taxon>Octopodidae</taxon>
        <taxon>Octopus</taxon>
    </lineage>
</organism>
<proteinExistence type="predicted"/>
<name>A0A0L8GRV8_OCTBM</name>
<protein>
    <submittedName>
        <fullName evidence="1">Uncharacterized protein</fullName>
    </submittedName>
</protein>
<dbReference type="EMBL" id="KQ420696">
    <property type="protein sequence ID" value="KOF79569.1"/>
    <property type="molecule type" value="Genomic_DNA"/>
</dbReference>
<sequence>MLETNYRTFHASSDNLISPDSTSLSLVFVEIHKGDTVVDSGMVWQVIVCAPGICDYHSSWQNCTCFLQELRHISHCLVQPFQEPNALVNNNRAISCP</sequence>
<evidence type="ECO:0000313" key="1">
    <source>
        <dbReference type="EMBL" id="KOF79569.1"/>
    </source>
</evidence>
<accession>A0A0L8GRV8</accession>
<gene>
    <name evidence="1" type="ORF">OCBIM_22029274mg</name>
</gene>